<protein>
    <submittedName>
        <fullName evidence="2">PD-(D/E)XK nuclease family protein</fullName>
    </submittedName>
</protein>
<gene>
    <name evidence="2" type="ORF">ACFQJ6_03505</name>
</gene>
<dbReference type="RefSeq" id="WP_276282736.1">
    <property type="nucleotide sequence ID" value="NZ_CP119811.1"/>
</dbReference>
<comment type="caution">
    <text evidence="2">The sequence shown here is derived from an EMBL/GenBank/DDBJ whole genome shotgun (WGS) entry which is preliminary data.</text>
</comment>
<keyword evidence="3" id="KW-1185">Reference proteome</keyword>
<evidence type="ECO:0000313" key="3">
    <source>
        <dbReference type="Proteomes" id="UP001596407"/>
    </source>
</evidence>
<dbReference type="Gene3D" id="3.90.320.10">
    <property type="match status" value="1"/>
</dbReference>
<dbReference type="InterPro" id="IPR011604">
    <property type="entry name" value="PDDEXK-like_dom_sf"/>
</dbReference>
<dbReference type="InterPro" id="IPR038726">
    <property type="entry name" value="PDDEXK_AddAB-type"/>
</dbReference>
<evidence type="ECO:0000259" key="1">
    <source>
        <dbReference type="Pfam" id="PF12705"/>
    </source>
</evidence>
<dbReference type="Proteomes" id="UP001596407">
    <property type="component" value="Unassembled WGS sequence"/>
</dbReference>
<organism evidence="2 3">
    <name type="scientific">Halorussus caseinilyticus</name>
    <dbReference type="NCBI Taxonomy" id="3034025"/>
    <lineage>
        <taxon>Archaea</taxon>
        <taxon>Methanobacteriati</taxon>
        <taxon>Methanobacteriota</taxon>
        <taxon>Stenosarchaea group</taxon>
        <taxon>Halobacteria</taxon>
        <taxon>Halobacteriales</taxon>
        <taxon>Haladaptataceae</taxon>
        <taxon>Halorussus</taxon>
    </lineage>
</organism>
<name>A0ABD5WGI3_9EURY</name>
<dbReference type="GeneID" id="79305670"/>
<reference evidence="2 3" key="1">
    <citation type="journal article" date="2019" name="Int. J. Syst. Evol. Microbiol.">
        <title>The Global Catalogue of Microorganisms (GCM) 10K type strain sequencing project: providing services to taxonomists for standard genome sequencing and annotation.</title>
        <authorList>
            <consortium name="The Broad Institute Genomics Platform"/>
            <consortium name="The Broad Institute Genome Sequencing Center for Infectious Disease"/>
            <person name="Wu L."/>
            <person name="Ma J."/>
        </authorList>
    </citation>
    <scope>NUCLEOTIDE SEQUENCE [LARGE SCALE GENOMIC DNA]</scope>
    <source>
        <strain evidence="2 3">DT72</strain>
    </source>
</reference>
<proteinExistence type="predicted"/>
<sequence>MDEFGATPTGGFGVTDPTFLSPSRLATYADCQRKYDHECEQEIETPDETRLYPNQGRVYHETIEAVCEATDPSDDPETVHRRAMDIFPEKWDEHEDEDEYASRAHRKFQRAENRAAIDSFFDPEDGDGIDHARRSIATEKWVECVHEGIGLHGKVDNVLYDESENELHLVDYKRTVGGVLGHWSGDRLVAHLDGEAHEAKRVKNAFQTAAYTEGIKQSDRYEEGTSVRFSFYGLLHDRDFEATPDGYRVSVTGKPRETTRAYEEYYDAIWALAERAHRGITDADYDPAPASLIREEACPDCDYRAMCPEYLTEEVRR</sequence>
<dbReference type="AlphaFoldDB" id="A0ABD5WGI3"/>
<accession>A0ABD5WGI3</accession>
<dbReference type="EMBL" id="JBHSZH010000003">
    <property type="protein sequence ID" value="MFC7079353.1"/>
    <property type="molecule type" value="Genomic_DNA"/>
</dbReference>
<evidence type="ECO:0000313" key="2">
    <source>
        <dbReference type="EMBL" id="MFC7079353.1"/>
    </source>
</evidence>
<dbReference type="Pfam" id="PF12705">
    <property type="entry name" value="PDDEXK_1"/>
    <property type="match status" value="1"/>
</dbReference>
<feature type="domain" description="PD-(D/E)XK endonuclease-like" evidence="1">
    <location>
        <begin position="20"/>
        <end position="308"/>
    </location>
</feature>